<sequence>MSDEQMLELALQMTKCLREKGYTLQDPKLGDAVGSNTPYEVDRKDESTCGEAAAKKGEEIAAKNKEAAKK</sequence>
<comment type="caution">
    <text evidence="2">The sequence shown here is derived from an EMBL/GenBank/DDBJ whole genome shotgun (WGS) entry which is preliminary data.</text>
</comment>
<organism evidence="2 3">
    <name type="scientific">Arthrobacter methylotrophus</name>
    <dbReference type="NCBI Taxonomy" id="121291"/>
    <lineage>
        <taxon>Bacteria</taxon>
        <taxon>Bacillati</taxon>
        <taxon>Actinomycetota</taxon>
        <taxon>Actinomycetes</taxon>
        <taxon>Micrococcales</taxon>
        <taxon>Micrococcaceae</taxon>
        <taxon>Arthrobacter</taxon>
    </lineage>
</organism>
<gene>
    <name evidence="2" type="ORF">ACFFPI_04620</name>
</gene>
<keyword evidence="3" id="KW-1185">Reference proteome</keyword>
<dbReference type="Proteomes" id="UP001589536">
    <property type="component" value="Unassembled WGS sequence"/>
</dbReference>
<evidence type="ECO:0000313" key="3">
    <source>
        <dbReference type="Proteomes" id="UP001589536"/>
    </source>
</evidence>
<protein>
    <submittedName>
        <fullName evidence="2">Uncharacterized protein</fullName>
    </submittedName>
</protein>
<evidence type="ECO:0000256" key="1">
    <source>
        <dbReference type="SAM" id="MobiDB-lite"/>
    </source>
</evidence>
<accession>A0ABV5ULP2</accession>
<name>A0ABV5ULP2_9MICC</name>
<feature type="compositionally biased region" description="Basic and acidic residues" evidence="1">
    <location>
        <begin position="40"/>
        <end position="52"/>
    </location>
</feature>
<proteinExistence type="predicted"/>
<feature type="region of interest" description="Disordered" evidence="1">
    <location>
        <begin position="28"/>
        <end position="52"/>
    </location>
</feature>
<evidence type="ECO:0000313" key="2">
    <source>
        <dbReference type="EMBL" id="MFB9713436.1"/>
    </source>
</evidence>
<reference evidence="2 3" key="1">
    <citation type="submission" date="2024-09" db="EMBL/GenBank/DDBJ databases">
        <authorList>
            <person name="Sun Q."/>
            <person name="Mori K."/>
        </authorList>
    </citation>
    <scope>NUCLEOTIDE SEQUENCE [LARGE SCALE GENOMIC DNA]</scope>
    <source>
        <strain evidence="2 3">JCM 13519</strain>
    </source>
</reference>
<dbReference type="EMBL" id="JBHMBH010000009">
    <property type="protein sequence ID" value="MFB9713436.1"/>
    <property type="molecule type" value="Genomic_DNA"/>
</dbReference>